<name>A0A370GI16_9BACI</name>
<dbReference type="Pfam" id="PF13429">
    <property type="entry name" value="TPR_15"/>
    <property type="match status" value="1"/>
</dbReference>
<dbReference type="Pfam" id="PF14559">
    <property type="entry name" value="TPR_19"/>
    <property type="match status" value="1"/>
</dbReference>
<feature type="repeat" description="TPR" evidence="3">
    <location>
        <begin position="272"/>
        <end position="305"/>
    </location>
</feature>
<dbReference type="PROSITE" id="PS50005">
    <property type="entry name" value="TPR"/>
    <property type="match status" value="1"/>
</dbReference>
<dbReference type="PANTHER" id="PTHR45586:SF15">
    <property type="entry name" value="TPR REPEAT-CONTAINING PROTEIN YPIA"/>
    <property type="match status" value="1"/>
</dbReference>
<protein>
    <submittedName>
        <fullName evidence="4">Tetratricopeptide repeat protein</fullName>
    </submittedName>
</protein>
<evidence type="ECO:0000313" key="4">
    <source>
        <dbReference type="EMBL" id="RDI43000.1"/>
    </source>
</evidence>
<keyword evidence="5" id="KW-1185">Reference proteome</keyword>
<evidence type="ECO:0000313" key="5">
    <source>
        <dbReference type="Proteomes" id="UP000255326"/>
    </source>
</evidence>
<keyword evidence="2 3" id="KW-0802">TPR repeat</keyword>
<dbReference type="Pfam" id="PF13176">
    <property type="entry name" value="TPR_7"/>
    <property type="match status" value="1"/>
</dbReference>
<accession>A0A370GI16</accession>
<dbReference type="InterPro" id="IPR019734">
    <property type="entry name" value="TPR_rpt"/>
</dbReference>
<dbReference type="RefSeq" id="WP_114745324.1">
    <property type="nucleotide sequence ID" value="NZ_QQAY01000004.1"/>
</dbReference>
<comment type="caution">
    <text evidence="4">The sequence shown here is derived from an EMBL/GenBank/DDBJ whole genome shotgun (WGS) entry which is preliminary data.</text>
</comment>
<reference evidence="4 5" key="1">
    <citation type="submission" date="2018-07" db="EMBL/GenBank/DDBJ databases">
        <title>Genomic Encyclopedia of Type Strains, Phase IV (KMG-IV): sequencing the most valuable type-strain genomes for metagenomic binning, comparative biology and taxonomic classification.</title>
        <authorList>
            <person name="Goeker M."/>
        </authorList>
    </citation>
    <scope>NUCLEOTIDE SEQUENCE [LARGE SCALE GENOMIC DNA]</scope>
    <source>
        <strain evidence="4 5">DSM 25281</strain>
    </source>
</reference>
<dbReference type="PANTHER" id="PTHR45586">
    <property type="entry name" value="TPR REPEAT-CONTAINING PROTEIN PA4667"/>
    <property type="match status" value="1"/>
</dbReference>
<evidence type="ECO:0000256" key="3">
    <source>
        <dbReference type="PROSITE-ProRule" id="PRU00339"/>
    </source>
</evidence>
<sequence>MQYAQDMLQHLDEGNLTEAKKTFNMTLKKGTDEEKFFLGEELFQLGFMEESKELFESLLSQYPEEGELKVMIAECLVEMDKEEEALHYLEKIETDDPNYPRALLLAADLYQMQGLFEVSEQKLLRAKAILPEENVINFALGELYSEQGRFSEAADMYLSLLKENVETLAGANIHQRMAEVLSGGGAFEQAMEHYEKSMDSQVEPNTLFGFAFTAYQAGFYKKSIDKFTELKELDPDYHSLYLYLAKAYEHEEELEESLNAVFEGIKHDEFNKDLFFYGGKISLKLGDEEKAEEMLRGALVLDPDFLEAALTLNKLLLKQERYEDVLEIIEMMEKDGEADPQFIWDAATSNAKLERYSDALKYYRSAYNDFKTNSDFLEEFGYFLIEEGQSGEAAQIFKSLLSHDPANEEYISLLERLEEL</sequence>
<dbReference type="SUPFAM" id="SSF48452">
    <property type="entry name" value="TPR-like"/>
    <property type="match status" value="2"/>
</dbReference>
<organism evidence="4 5">
    <name type="scientific">Falsibacillus pallidus</name>
    <dbReference type="NCBI Taxonomy" id="493781"/>
    <lineage>
        <taxon>Bacteria</taxon>
        <taxon>Bacillati</taxon>
        <taxon>Bacillota</taxon>
        <taxon>Bacilli</taxon>
        <taxon>Bacillales</taxon>
        <taxon>Bacillaceae</taxon>
        <taxon>Falsibacillus</taxon>
    </lineage>
</organism>
<dbReference type="InterPro" id="IPR011990">
    <property type="entry name" value="TPR-like_helical_dom_sf"/>
</dbReference>
<dbReference type="OrthoDB" id="2080803at2"/>
<dbReference type="EMBL" id="QQAY01000004">
    <property type="protein sequence ID" value="RDI43000.1"/>
    <property type="molecule type" value="Genomic_DNA"/>
</dbReference>
<proteinExistence type="predicted"/>
<keyword evidence="1" id="KW-0677">Repeat</keyword>
<dbReference type="SMART" id="SM00028">
    <property type="entry name" value="TPR"/>
    <property type="match status" value="8"/>
</dbReference>
<dbReference type="AlphaFoldDB" id="A0A370GI16"/>
<gene>
    <name evidence="4" type="ORF">DFR59_10450</name>
</gene>
<dbReference type="InterPro" id="IPR051012">
    <property type="entry name" value="CellSynth/LPSAsmb/PSIAsmb"/>
</dbReference>
<evidence type="ECO:0000256" key="2">
    <source>
        <dbReference type="ARBA" id="ARBA00022803"/>
    </source>
</evidence>
<evidence type="ECO:0000256" key="1">
    <source>
        <dbReference type="ARBA" id="ARBA00022737"/>
    </source>
</evidence>
<dbReference type="Proteomes" id="UP000255326">
    <property type="component" value="Unassembled WGS sequence"/>
</dbReference>
<dbReference type="Gene3D" id="1.25.40.10">
    <property type="entry name" value="Tetratricopeptide repeat domain"/>
    <property type="match status" value="2"/>
</dbReference>